<dbReference type="RefSeq" id="XP_004345876.1">
    <property type="nucleotide sequence ID" value="XM_004345826.1"/>
</dbReference>
<feature type="compositionally biased region" description="Basic residues" evidence="1">
    <location>
        <begin position="155"/>
        <end position="164"/>
    </location>
</feature>
<dbReference type="STRING" id="1257118.L8H7V9"/>
<feature type="compositionally biased region" description="Basic and acidic residues" evidence="1">
    <location>
        <begin position="596"/>
        <end position="606"/>
    </location>
</feature>
<protein>
    <recommendedName>
        <fullName evidence="2">ESF1 RRM domain-containing protein</fullName>
    </recommendedName>
</protein>
<dbReference type="GeneID" id="14922222"/>
<feature type="region of interest" description="Disordered" evidence="1">
    <location>
        <begin position="94"/>
        <end position="185"/>
    </location>
</feature>
<dbReference type="OrthoDB" id="431825at2759"/>
<evidence type="ECO:0000313" key="4">
    <source>
        <dbReference type="Proteomes" id="UP000011083"/>
    </source>
</evidence>
<gene>
    <name evidence="3" type="ORF">ACA1_182340</name>
</gene>
<feature type="compositionally biased region" description="Low complexity" evidence="1">
    <location>
        <begin position="697"/>
        <end position="713"/>
    </location>
</feature>
<feature type="region of interest" description="Disordered" evidence="1">
    <location>
        <begin position="647"/>
        <end position="713"/>
    </location>
</feature>
<dbReference type="InterPro" id="IPR056750">
    <property type="entry name" value="RRM_ESF1"/>
</dbReference>
<feature type="domain" description="ESF1 RRM" evidence="2">
    <location>
        <begin position="186"/>
        <end position="337"/>
    </location>
</feature>
<feature type="compositionally biased region" description="Basic and acidic residues" evidence="1">
    <location>
        <begin position="548"/>
        <end position="558"/>
    </location>
</feature>
<feature type="compositionally biased region" description="Low complexity" evidence="1">
    <location>
        <begin position="671"/>
        <end position="685"/>
    </location>
</feature>
<feature type="compositionally biased region" description="Basic and acidic residues" evidence="1">
    <location>
        <begin position="522"/>
        <end position="534"/>
    </location>
</feature>
<feature type="region of interest" description="Disordered" evidence="1">
    <location>
        <begin position="484"/>
        <end position="606"/>
    </location>
</feature>
<dbReference type="PANTHER" id="PTHR12202:SF0">
    <property type="entry name" value="ESF1 HOMOLOG"/>
    <property type="match status" value="1"/>
</dbReference>
<sequence>MADSKRKRGGKGNATGAKKDDSARFAADDARWGRGGKGEGRGGKVRLDSRFADLFTNPDFAETFELDPLGRPVKAEESTAQRLRRVYELDPDVLEKANEAQQQQQRQEGEAEVEVEEHATTEADAEVVHDEEEEPKLPKKKVAAKKAAAAAKTATQKKTKKKKAAAAAEPEAAEKEEEGEEEGEETRRLAVCKCDWDKVRAVDILVLLQSFVPATGAILGVTVYPSRLGQQRLDEEAKHGPQSIFRQKGSSSHHHHYNNNRRPRGAQSGDIDEEKLRQYELEKLDYYYAVVECDSPATAGEIYKACDGLEFERSSNVLDLSFIPDDVTFDLPPRESAREIPSNYEAPTYYTSALQHSKVELTWDADDTHRRRVMQKAKLSAEELKMSDFKAYLASDSDESDLDDDEDEGEPQFVFELETPAGVEETAAAAQKKKSKKKSDEKIDPKRRDKYRALLGALDQDEEEQQDMEITFVPGLSEKVQGLLDAKDNPDALKRKRKREPAPKTLESDEDSDFFEGAGEFDGDRHSEDEEAERRKRGGNKKKARGGKKTEEERRQEAELALLTLDEDIHRAAHKRTADDATGGKPKGRSARRAKAREEAKAAADLDLKDPRFRELVTSPEFAIDPTRIKKNSETVNKILVERSRVRAEAGGAASSEAKTVAGGNSKGPFSDSSLSDLVSSVKVKGLGPAKGRKGRAATTTTTVTATATKRSK</sequence>
<dbReference type="InterPro" id="IPR039754">
    <property type="entry name" value="Esf1"/>
</dbReference>
<accession>L8H7V9</accession>
<feature type="compositionally biased region" description="Basic and acidic residues" evidence="1">
    <location>
        <begin position="438"/>
        <end position="447"/>
    </location>
</feature>
<organism evidence="3 4">
    <name type="scientific">Acanthamoeba castellanii (strain ATCC 30010 / Neff)</name>
    <dbReference type="NCBI Taxonomy" id="1257118"/>
    <lineage>
        <taxon>Eukaryota</taxon>
        <taxon>Amoebozoa</taxon>
        <taxon>Discosea</taxon>
        <taxon>Longamoebia</taxon>
        <taxon>Centramoebida</taxon>
        <taxon>Acanthamoebidae</taxon>
        <taxon>Acanthamoeba</taxon>
    </lineage>
</organism>
<evidence type="ECO:0000259" key="2">
    <source>
        <dbReference type="Pfam" id="PF25121"/>
    </source>
</evidence>
<reference evidence="3 4" key="1">
    <citation type="journal article" date="2013" name="Genome Biol.">
        <title>Genome of Acanthamoeba castellanii highlights extensive lateral gene transfer and early evolution of tyrosine kinase signaling.</title>
        <authorList>
            <person name="Clarke M."/>
            <person name="Lohan A.J."/>
            <person name="Liu B."/>
            <person name="Lagkouvardos I."/>
            <person name="Roy S."/>
            <person name="Zafar N."/>
            <person name="Bertelli C."/>
            <person name="Schilde C."/>
            <person name="Kianianmomeni A."/>
            <person name="Burglin T.R."/>
            <person name="Frech C."/>
            <person name="Turcotte B."/>
            <person name="Kopec K.O."/>
            <person name="Synnott J.M."/>
            <person name="Choo C."/>
            <person name="Paponov I."/>
            <person name="Finkler A."/>
            <person name="Soon Heng Tan C."/>
            <person name="Hutchins A.P."/>
            <person name="Weinmeier T."/>
            <person name="Rattei T."/>
            <person name="Chu J.S."/>
            <person name="Gimenez G."/>
            <person name="Irimia M."/>
            <person name="Rigden D.J."/>
            <person name="Fitzpatrick D.A."/>
            <person name="Lorenzo-Morales J."/>
            <person name="Bateman A."/>
            <person name="Chiu C.H."/>
            <person name="Tang P."/>
            <person name="Hegemann P."/>
            <person name="Fromm H."/>
            <person name="Raoult D."/>
            <person name="Greub G."/>
            <person name="Miranda-Saavedra D."/>
            <person name="Chen N."/>
            <person name="Nash P."/>
            <person name="Ginger M.L."/>
            <person name="Horn M."/>
            <person name="Schaap P."/>
            <person name="Caler L."/>
            <person name="Loftus B."/>
        </authorList>
    </citation>
    <scope>NUCLEOTIDE SEQUENCE [LARGE SCALE GENOMIC DNA]</scope>
    <source>
        <strain evidence="3 4">Neff</strain>
    </source>
</reference>
<feature type="compositionally biased region" description="Basic and acidic residues" evidence="1">
    <location>
        <begin position="567"/>
        <end position="579"/>
    </location>
</feature>
<keyword evidence="4" id="KW-1185">Reference proteome</keyword>
<feature type="region of interest" description="Disordered" evidence="1">
    <location>
        <begin position="1"/>
        <end position="45"/>
    </location>
</feature>
<name>L8H7V9_ACACF</name>
<feature type="compositionally biased region" description="Low complexity" evidence="1">
    <location>
        <begin position="649"/>
        <end position="658"/>
    </location>
</feature>
<dbReference type="AlphaFoldDB" id="L8H7V9"/>
<dbReference type="GO" id="GO:0006364">
    <property type="term" value="P:rRNA processing"/>
    <property type="evidence" value="ECO:0007669"/>
    <property type="project" value="InterPro"/>
</dbReference>
<dbReference type="Proteomes" id="UP000011083">
    <property type="component" value="Unassembled WGS sequence"/>
</dbReference>
<feature type="compositionally biased region" description="Basic residues" evidence="1">
    <location>
        <begin position="535"/>
        <end position="547"/>
    </location>
</feature>
<feature type="compositionally biased region" description="Acidic residues" evidence="1">
    <location>
        <begin position="174"/>
        <end position="184"/>
    </location>
</feature>
<feature type="compositionally biased region" description="Basic residues" evidence="1">
    <location>
        <begin position="251"/>
        <end position="264"/>
    </location>
</feature>
<dbReference type="VEuPathDB" id="AmoebaDB:ACA1_182340"/>
<dbReference type="GO" id="GO:0003723">
    <property type="term" value="F:RNA binding"/>
    <property type="evidence" value="ECO:0007669"/>
    <property type="project" value="TreeGrafter"/>
</dbReference>
<feature type="compositionally biased region" description="Basic and acidic residues" evidence="1">
    <location>
        <begin position="17"/>
        <end position="45"/>
    </location>
</feature>
<evidence type="ECO:0000313" key="3">
    <source>
        <dbReference type="EMBL" id="ELR21332.1"/>
    </source>
</evidence>
<feature type="region of interest" description="Disordered" evidence="1">
    <location>
        <begin position="235"/>
        <end position="272"/>
    </location>
</feature>
<dbReference type="PANTHER" id="PTHR12202">
    <property type="entry name" value="ESF1 HOMOLOG"/>
    <property type="match status" value="1"/>
</dbReference>
<feature type="compositionally biased region" description="Acidic residues" evidence="1">
    <location>
        <begin position="123"/>
        <end position="134"/>
    </location>
</feature>
<dbReference type="Pfam" id="PF25121">
    <property type="entry name" value="RRM_ESF1"/>
    <property type="match status" value="1"/>
</dbReference>
<dbReference type="EMBL" id="KB007904">
    <property type="protein sequence ID" value="ELR21332.1"/>
    <property type="molecule type" value="Genomic_DNA"/>
</dbReference>
<feature type="compositionally biased region" description="Basic residues" evidence="1">
    <location>
        <begin position="1"/>
        <end position="10"/>
    </location>
</feature>
<proteinExistence type="predicted"/>
<feature type="compositionally biased region" description="Low complexity" evidence="1">
    <location>
        <begin position="145"/>
        <end position="154"/>
    </location>
</feature>
<evidence type="ECO:0000256" key="1">
    <source>
        <dbReference type="SAM" id="MobiDB-lite"/>
    </source>
</evidence>
<dbReference type="KEGG" id="acan:ACA1_182340"/>
<dbReference type="OMA" id="YEMEMSW"/>
<feature type="compositionally biased region" description="Basic residues" evidence="1">
    <location>
        <begin position="586"/>
        <end position="595"/>
    </location>
</feature>
<feature type="region of interest" description="Disordered" evidence="1">
    <location>
        <begin position="430"/>
        <end position="468"/>
    </location>
</feature>